<sequence length="70" mass="8032">MQCANCGRTIPRSKAKQVTKRISLVDGRIYKELRDAGAIIQRPTQRVYYCISCAIHKHKISQRAKSTRKT</sequence>
<dbReference type="InterPro" id="IPR047864">
    <property type="entry name" value="Ribosomal_eS26_CS"/>
</dbReference>
<dbReference type="Pfam" id="PF01283">
    <property type="entry name" value="Ribosomal_S26e"/>
    <property type="match status" value="1"/>
</dbReference>
<gene>
    <name evidence="3" type="ORF">S01H4_54566</name>
</gene>
<accession>X1EAF8</accession>
<dbReference type="InterPro" id="IPR038551">
    <property type="entry name" value="Ribosomal_eS26_sf"/>
</dbReference>
<evidence type="ECO:0000313" key="3">
    <source>
        <dbReference type="EMBL" id="GAH14124.1"/>
    </source>
</evidence>
<reference evidence="3" key="1">
    <citation type="journal article" date="2014" name="Front. Microbiol.">
        <title>High frequency of phylogenetically diverse reductive dehalogenase-homologous genes in deep subseafloor sedimentary metagenomes.</title>
        <authorList>
            <person name="Kawai M."/>
            <person name="Futagami T."/>
            <person name="Toyoda A."/>
            <person name="Takaki Y."/>
            <person name="Nishi S."/>
            <person name="Hori S."/>
            <person name="Arai W."/>
            <person name="Tsubouchi T."/>
            <person name="Morono Y."/>
            <person name="Uchiyama I."/>
            <person name="Ito T."/>
            <person name="Fujiyama A."/>
            <person name="Inagaki F."/>
            <person name="Takami H."/>
        </authorList>
    </citation>
    <scope>NUCLEOTIDE SEQUENCE</scope>
    <source>
        <strain evidence="3">Expedition CK06-06</strain>
    </source>
</reference>
<dbReference type="EMBL" id="BART01031413">
    <property type="protein sequence ID" value="GAH14124.1"/>
    <property type="molecule type" value="Genomic_DNA"/>
</dbReference>
<comment type="caution">
    <text evidence="3">The sequence shown here is derived from an EMBL/GenBank/DDBJ whole genome shotgun (WGS) entry which is preliminary data.</text>
</comment>
<evidence type="ECO:0000256" key="2">
    <source>
        <dbReference type="ARBA" id="ARBA00023274"/>
    </source>
</evidence>
<evidence type="ECO:0000256" key="1">
    <source>
        <dbReference type="ARBA" id="ARBA00022980"/>
    </source>
</evidence>
<dbReference type="GO" id="GO:0003735">
    <property type="term" value="F:structural constituent of ribosome"/>
    <property type="evidence" value="ECO:0007669"/>
    <property type="project" value="InterPro"/>
</dbReference>
<dbReference type="GO" id="GO:1990904">
    <property type="term" value="C:ribonucleoprotein complex"/>
    <property type="evidence" value="ECO:0007669"/>
    <property type="project" value="UniProtKB-KW"/>
</dbReference>
<dbReference type="InterPro" id="IPR000892">
    <property type="entry name" value="Ribosomal_eS26"/>
</dbReference>
<organism evidence="3">
    <name type="scientific">marine sediment metagenome</name>
    <dbReference type="NCBI Taxonomy" id="412755"/>
    <lineage>
        <taxon>unclassified sequences</taxon>
        <taxon>metagenomes</taxon>
        <taxon>ecological metagenomes</taxon>
    </lineage>
</organism>
<keyword evidence="2" id="KW-0687">Ribonucleoprotein</keyword>
<name>X1EAF8_9ZZZZ</name>
<evidence type="ECO:0008006" key="4">
    <source>
        <dbReference type="Google" id="ProtNLM"/>
    </source>
</evidence>
<protein>
    <recommendedName>
        <fullName evidence="4">30S ribosomal protein S26e</fullName>
    </recommendedName>
</protein>
<keyword evidence="1" id="KW-0689">Ribosomal protein</keyword>
<dbReference type="GO" id="GO:0006412">
    <property type="term" value="P:translation"/>
    <property type="evidence" value="ECO:0007669"/>
    <property type="project" value="InterPro"/>
</dbReference>
<dbReference type="AlphaFoldDB" id="X1EAF8"/>
<dbReference type="PROSITE" id="PS00733">
    <property type="entry name" value="RIBOSOMAL_S26E"/>
    <property type="match status" value="1"/>
</dbReference>
<dbReference type="Gene3D" id="3.30.1740.20">
    <property type="entry name" value="Ribosomal protein S26e"/>
    <property type="match status" value="1"/>
</dbReference>
<dbReference type="GO" id="GO:0005840">
    <property type="term" value="C:ribosome"/>
    <property type="evidence" value="ECO:0007669"/>
    <property type="project" value="UniProtKB-KW"/>
</dbReference>
<proteinExistence type="predicted"/>